<dbReference type="PROSITE" id="PS00194">
    <property type="entry name" value="THIOREDOXIN_1"/>
    <property type="match status" value="1"/>
</dbReference>
<dbReference type="InterPro" id="IPR013766">
    <property type="entry name" value="Thioredoxin_domain"/>
</dbReference>
<dbReference type="RefSeq" id="WP_037359813.1">
    <property type="nucleotide sequence ID" value="NZ_JACJHR010000021.1"/>
</dbReference>
<evidence type="ECO:0000313" key="12">
    <source>
        <dbReference type="Proteomes" id="UP000550260"/>
    </source>
</evidence>
<dbReference type="Gene3D" id="3.40.30.10">
    <property type="entry name" value="Glutaredoxin"/>
    <property type="match status" value="1"/>
</dbReference>
<evidence type="ECO:0000256" key="7">
    <source>
        <dbReference type="SAM" id="Phobius"/>
    </source>
</evidence>
<organism evidence="10 11">
    <name type="scientific">Amycolatopsis echigonensis</name>
    <dbReference type="NCBI Taxonomy" id="2576905"/>
    <lineage>
        <taxon>Bacteria</taxon>
        <taxon>Bacillati</taxon>
        <taxon>Actinomycetota</taxon>
        <taxon>Actinomycetes</taxon>
        <taxon>Pseudonocardiales</taxon>
        <taxon>Pseudonocardiaceae</taxon>
        <taxon>Amycolatopsis</taxon>
    </lineage>
</organism>
<accession>A0A2N3WLA0</accession>
<keyword evidence="5" id="KW-0676">Redox-active center</keyword>
<accession>A0A8E1VYR8</accession>
<dbReference type="OrthoDB" id="9796554at2"/>
<comment type="subcellular location">
    <subcellularLocation>
        <location evidence="1">Cell envelope</location>
    </subcellularLocation>
</comment>
<proteinExistence type="predicted"/>
<dbReference type="Proteomes" id="UP000233750">
    <property type="component" value="Unassembled WGS sequence"/>
</dbReference>
<dbReference type="PROSITE" id="PS51352">
    <property type="entry name" value="THIOREDOXIN_2"/>
    <property type="match status" value="1"/>
</dbReference>
<comment type="caution">
    <text evidence="10">The sequence shown here is derived from an EMBL/GenBank/DDBJ whole genome shotgun (WGS) entry which is preliminary data.</text>
</comment>
<keyword evidence="7" id="KW-0812">Transmembrane</keyword>
<evidence type="ECO:0000256" key="2">
    <source>
        <dbReference type="ARBA" id="ARBA00022748"/>
    </source>
</evidence>
<feature type="transmembrane region" description="Helical" evidence="7">
    <location>
        <begin position="14"/>
        <end position="33"/>
    </location>
</feature>
<dbReference type="EMBL" id="JACJHR010000021">
    <property type="protein sequence ID" value="MBB2500845.1"/>
    <property type="molecule type" value="Genomic_DNA"/>
</dbReference>
<dbReference type="Proteomes" id="UP000550260">
    <property type="component" value="Unassembled WGS sequence"/>
</dbReference>
<dbReference type="PANTHER" id="PTHR42852:SF6">
    <property type="entry name" value="THIOL:DISULFIDE INTERCHANGE PROTEIN DSBE"/>
    <property type="match status" value="1"/>
</dbReference>
<evidence type="ECO:0000256" key="5">
    <source>
        <dbReference type="ARBA" id="ARBA00023284"/>
    </source>
</evidence>
<dbReference type="EMBL" id="PJMY01000003">
    <property type="protein sequence ID" value="PKV94661.1"/>
    <property type="molecule type" value="Genomic_DNA"/>
</dbReference>
<dbReference type="PANTHER" id="PTHR42852">
    <property type="entry name" value="THIOL:DISULFIDE INTERCHANGE PROTEIN DSBE"/>
    <property type="match status" value="1"/>
</dbReference>
<evidence type="ECO:0000313" key="11">
    <source>
        <dbReference type="Proteomes" id="UP000233750"/>
    </source>
</evidence>
<protein>
    <submittedName>
        <fullName evidence="10">Cytochrome c biogenesis protein CcmG/thiol:disulfide interchange protein DsbE</fullName>
    </submittedName>
    <submittedName>
        <fullName evidence="9">Redoxin family protein</fullName>
    </submittedName>
</protein>
<keyword evidence="7" id="KW-0472">Membrane</keyword>
<evidence type="ECO:0000256" key="3">
    <source>
        <dbReference type="ARBA" id="ARBA00022968"/>
    </source>
</evidence>
<evidence type="ECO:0000259" key="8">
    <source>
        <dbReference type="PROSITE" id="PS51352"/>
    </source>
</evidence>
<dbReference type="Pfam" id="PF08534">
    <property type="entry name" value="Redoxin"/>
    <property type="match status" value="1"/>
</dbReference>
<dbReference type="SUPFAM" id="SSF52833">
    <property type="entry name" value="Thioredoxin-like"/>
    <property type="match status" value="1"/>
</dbReference>
<dbReference type="InterPro" id="IPR050553">
    <property type="entry name" value="Thioredoxin_ResA/DsbE_sf"/>
</dbReference>
<dbReference type="GO" id="GO:0016491">
    <property type="term" value="F:oxidoreductase activity"/>
    <property type="evidence" value="ECO:0007669"/>
    <property type="project" value="InterPro"/>
</dbReference>
<keyword evidence="4" id="KW-1015">Disulfide bond</keyword>
<gene>
    <name evidence="10" type="ORF">ATK30_5541</name>
    <name evidence="9" type="ORF">H5411_17125</name>
</gene>
<evidence type="ECO:0000313" key="10">
    <source>
        <dbReference type="EMBL" id="PKV94661.1"/>
    </source>
</evidence>
<dbReference type="InterPro" id="IPR036249">
    <property type="entry name" value="Thioredoxin-like_sf"/>
</dbReference>
<evidence type="ECO:0000256" key="6">
    <source>
        <dbReference type="SAM" id="MobiDB-lite"/>
    </source>
</evidence>
<keyword evidence="11" id="KW-1185">Reference proteome</keyword>
<dbReference type="InterPro" id="IPR017937">
    <property type="entry name" value="Thioredoxin_CS"/>
</dbReference>
<evidence type="ECO:0000256" key="1">
    <source>
        <dbReference type="ARBA" id="ARBA00004196"/>
    </source>
</evidence>
<keyword evidence="7" id="KW-1133">Transmembrane helix</keyword>
<sequence length="208" mass="22130">MTAGADARRGTMRWLRWTALAVAVAAVAVGVLISTRIGDDPNLVDTPLIGKPAPELTLPYLERDGGLALRSLRGQVVVVNFWASWCVPCREEQPTLTAAADAYRTAGVTFVGISYQDQPKSAVGFLNELGRGKSYQYVTDPGSRAAMEFGIYGIPETFFLDRSGTIVAKITGPVDPPLLKSALDDIVAGRKPQSRTGGSVQPAPGQGR</sequence>
<name>A0A2N3WLA0_9PSEU</name>
<reference evidence="10 11" key="1">
    <citation type="submission" date="2017-12" db="EMBL/GenBank/DDBJ databases">
        <title>Sequencing the genomes of 1000 Actinobacteria strains.</title>
        <authorList>
            <person name="Klenk H.-P."/>
        </authorList>
    </citation>
    <scope>NUCLEOTIDE SEQUENCE [LARGE SCALE GENOMIC DNA]</scope>
    <source>
        <strain evidence="10 11">DSM 45165</strain>
    </source>
</reference>
<feature type="region of interest" description="Disordered" evidence="6">
    <location>
        <begin position="189"/>
        <end position="208"/>
    </location>
</feature>
<dbReference type="GO" id="GO:0030313">
    <property type="term" value="C:cell envelope"/>
    <property type="evidence" value="ECO:0007669"/>
    <property type="project" value="UniProtKB-SubCell"/>
</dbReference>
<dbReference type="AlphaFoldDB" id="A0A2N3WLA0"/>
<dbReference type="GO" id="GO:0017004">
    <property type="term" value="P:cytochrome complex assembly"/>
    <property type="evidence" value="ECO:0007669"/>
    <property type="project" value="UniProtKB-KW"/>
</dbReference>
<keyword evidence="3" id="KW-0735">Signal-anchor</keyword>
<reference evidence="9 12" key="2">
    <citation type="submission" date="2020-08" db="EMBL/GenBank/DDBJ databases">
        <title>Amycolatopsis echigonensis JCM 21831.</title>
        <authorList>
            <person name="Tedsree N."/>
            <person name="Kuncharoen N."/>
            <person name="Likhitwitayawuid K."/>
            <person name="Tanasupawat S."/>
        </authorList>
    </citation>
    <scope>NUCLEOTIDE SEQUENCE [LARGE SCALE GENOMIC DNA]</scope>
    <source>
        <strain evidence="9 12">JCM 21831</strain>
    </source>
</reference>
<keyword evidence="2" id="KW-0201">Cytochrome c-type biogenesis</keyword>
<evidence type="ECO:0000256" key="4">
    <source>
        <dbReference type="ARBA" id="ARBA00023157"/>
    </source>
</evidence>
<feature type="domain" description="Thioredoxin" evidence="8">
    <location>
        <begin position="47"/>
        <end position="188"/>
    </location>
</feature>
<evidence type="ECO:0000313" key="9">
    <source>
        <dbReference type="EMBL" id="MBB2500845.1"/>
    </source>
</evidence>
<dbReference type="InterPro" id="IPR013740">
    <property type="entry name" value="Redoxin"/>
</dbReference>